<proteinExistence type="predicted"/>
<keyword evidence="1" id="KW-0812">Transmembrane</keyword>
<evidence type="ECO:0000313" key="3">
    <source>
        <dbReference type="Proteomes" id="UP000179099"/>
    </source>
</evidence>
<keyword evidence="1" id="KW-1133">Transmembrane helix</keyword>
<evidence type="ECO:0000256" key="1">
    <source>
        <dbReference type="SAM" id="Phobius"/>
    </source>
</evidence>
<gene>
    <name evidence="2" type="ORF">A2Y98_01870</name>
</gene>
<protein>
    <submittedName>
        <fullName evidence="2">Uncharacterized protein</fullName>
    </submittedName>
</protein>
<sequence length="86" mass="10129">MKKNFKIFIKLVLLAFFSLLWFVFIQAEYEIITKPDLRNDIPILERILGENFNGILTVYLLGFVLLAISAIIIYLLYSFKKLKNKN</sequence>
<reference evidence="2 3" key="1">
    <citation type="journal article" date="2016" name="Nat. Commun.">
        <title>Thousands of microbial genomes shed light on interconnected biogeochemical processes in an aquifer system.</title>
        <authorList>
            <person name="Anantharaman K."/>
            <person name="Brown C.T."/>
            <person name="Hug L.A."/>
            <person name="Sharon I."/>
            <person name="Castelle C.J."/>
            <person name="Probst A.J."/>
            <person name="Thomas B.C."/>
            <person name="Singh A."/>
            <person name="Wilkins M.J."/>
            <person name="Karaoz U."/>
            <person name="Brodie E.L."/>
            <person name="Williams K.H."/>
            <person name="Hubbard S.S."/>
            <person name="Banfield J.F."/>
        </authorList>
    </citation>
    <scope>NUCLEOTIDE SEQUENCE [LARGE SCALE GENOMIC DNA]</scope>
</reference>
<organism evidence="2 3">
    <name type="scientific">Candidatus Portnoybacteria bacterium RBG_19FT_COMBO_36_7</name>
    <dbReference type="NCBI Taxonomy" id="1801992"/>
    <lineage>
        <taxon>Bacteria</taxon>
        <taxon>Candidatus Portnoyibacteriota</taxon>
    </lineage>
</organism>
<accession>A0A1G2F7Q7</accession>
<dbReference type="Proteomes" id="UP000179099">
    <property type="component" value="Unassembled WGS sequence"/>
</dbReference>
<comment type="caution">
    <text evidence="2">The sequence shown here is derived from an EMBL/GenBank/DDBJ whole genome shotgun (WGS) entry which is preliminary data.</text>
</comment>
<name>A0A1G2F7Q7_9BACT</name>
<evidence type="ECO:0000313" key="2">
    <source>
        <dbReference type="EMBL" id="OGZ33660.1"/>
    </source>
</evidence>
<keyword evidence="1" id="KW-0472">Membrane</keyword>
<dbReference type="AlphaFoldDB" id="A0A1G2F7Q7"/>
<feature type="transmembrane region" description="Helical" evidence="1">
    <location>
        <begin position="51"/>
        <end position="77"/>
    </location>
</feature>
<dbReference type="EMBL" id="MHMW01000028">
    <property type="protein sequence ID" value="OGZ33660.1"/>
    <property type="molecule type" value="Genomic_DNA"/>
</dbReference>
<dbReference type="STRING" id="1801992.A2Y98_01870"/>